<evidence type="ECO:0000256" key="1">
    <source>
        <dbReference type="SAM" id="MobiDB-lite"/>
    </source>
</evidence>
<proteinExistence type="predicted"/>
<dbReference type="Proteomes" id="UP001292094">
    <property type="component" value="Unassembled WGS sequence"/>
</dbReference>
<reference evidence="2" key="1">
    <citation type="submission" date="2023-11" db="EMBL/GenBank/DDBJ databases">
        <title>Genome assemblies of two species of porcelain crab, Petrolisthes cinctipes and Petrolisthes manimaculis (Anomura: Porcellanidae).</title>
        <authorList>
            <person name="Angst P."/>
        </authorList>
    </citation>
    <scope>NUCLEOTIDE SEQUENCE</scope>
    <source>
        <strain evidence="2">PB745_02</strain>
        <tissue evidence="2">Gill</tissue>
    </source>
</reference>
<accession>A0AAE1UKM5</accession>
<comment type="caution">
    <text evidence="2">The sequence shown here is derived from an EMBL/GenBank/DDBJ whole genome shotgun (WGS) entry which is preliminary data.</text>
</comment>
<name>A0AAE1UKM5_9EUCA</name>
<dbReference type="EMBL" id="JAWZYT010000073">
    <property type="protein sequence ID" value="KAK4328503.1"/>
    <property type="molecule type" value="Genomic_DNA"/>
</dbReference>
<evidence type="ECO:0000313" key="2">
    <source>
        <dbReference type="EMBL" id="KAK4328503.1"/>
    </source>
</evidence>
<protein>
    <submittedName>
        <fullName evidence="2">Uncharacterized protein</fullName>
    </submittedName>
</protein>
<evidence type="ECO:0000313" key="3">
    <source>
        <dbReference type="Proteomes" id="UP001292094"/>
    </source>
</evidence>
<keyword evidence="3" id="KW-1185">Reference proteome</keyword>
<dbReference type="AlphaFoldDB" id="A0AAE1UKM5"/>
<feature type="region of interest" description="Disordered" evidence="1">
    <location>
        <begin position="1"/>
        <end position="37"/>
    </location>
</feature>
<organism evidence="2 3">
    <name type="scientific">Petrolisthes manimaculis</name>
    <dbReference type="NCBI Taxonomy" id="1843537"/>
    <lineage>
        <taxon>Eukaryota</taxon>
        <taxon>Metazoa</taxon>
        <taxon>Ecdysozoa</taxon>
        <taxon>Arthropoda</taxon>
        <taxon>Crustacea</taxon>
        <taxon>Multicrustacea</taxon>
        <taxon>Malacostraca</taxon>
        <taxon>Eumalacostraca</taxon>
        <taxon>Eucarida</taxon>
        <taxon>Decapoda</taxon>
        <taxon>Pleocyemata</taxon>
        <taxon>Anomura</taxon>
        <taxon>Galatheoidea</taxon>
        <taxon>Porcellanidae</taxon>
        <taxon>Petrolisthes</taxon>
    </lineage>
</organism>
<sequence>MARARRHPGQGVSPTGPATCLPGPAPPADSGMPRGMKPVGLRLVSDSVKVLVWRAAAGARPVPTATVIFKCLPQAAFGFPGNEWPMLGMNEPVGRAALLHCISGASMG</sequence>
<gene>
    <name evidence="2" type="ORF">Pmani_001102</name>
</gene>